<name>A0AAU7X7Q7_9HYPH</name>
<sequence>MSKISFIDTQTTLELGPNETKTWHWNNAAPANAVWSAAAIPFATGDSTKGFTQDTRLEVTDVWHRLLVTEHKPFPQSQTVETKVETEIYYTIRNLSPSDHAKFKVVLSAVSA</sequence>
<reference evidence="1" key="1">
    <citation type="submission" date="2024-06" db="EMBL/GenBank/DDBJ databases">
        <title>Methylostella associata gen. nov., sp. nov., a novel Ancalomicrobiaceae-affiliated facultatively methylotrophic bacteria that feed on methanotrophs of the genus Methylococcus.</title>
        <authorList>
            <person name="Saltykova V."/>
            <person name="Danilova O.V."/>
            <person name="Oshkin I.Y."/>
            <person name="Belova S.E."/>
            <person name="Pimenov N.V."/>
            <person name="Dedysh S.N."/>
        </authorList>
    </citation>
    <scope>NUCLEOTIDE SEQUENCE</scope>
    <source>
        <strain evidence="1">S20</strain>
    </source>
</reference>
<protein>
    <recommendedName>
        <fullName evidence="2">Head-tail adaptor protein</fullName>
    </recommendedName>
</protein>
<dbReference type="EMBL" id="CP158568">
    <property type="protein sequence ID" value="XBY43491.1"/>
    <property type="molecule type" value="Genomic_DNA"/>
</dbReference>
<dbReference type="RefSeq" id="WP_407048592.1">
    <property type="nucleotide sequence ID" value="NZ_CP158568.1"/>
</dbReference>
<dbReference type="AlphaFoldDB" id="A0AAU7X7Q7"/>
<gene>
    <name evidence="1" type="ORF">ABS361_15545</name>
</gene>
<proteinExistence type="predicted"/>
<evidence type="ECO:0000313" key="1">
    <source>
        <dbReference type="EMBL" id="XBY43491.1"/>
    </source>
</evidence>
<evidence type="ECO:0008006" key="2">
    <source>
        <dbReference type="Google" id="ProtNLM"/>
    </source>
</evidence>
<dbReference type="KEGG" id="mflg:ABS361_15545"/>
<accession>A0AAU7X7Q7</accession>
<organism evidence="1">
    <name type="scientific">Methyloraptor flagellatus</name>
    <dbReference type="NCBI Taxonomy" id="3162530"/>
    <lineage>
        <taxon>Bacteria</taxon>
        <taxon>Pseudomonadati</taxon>
        <taxon>Pseudomonadota</taxon>
        <taxon>Alphaproteobacteria</taxon>
        <taxon>Hyphomicrobiales</taxon>
        <taxon>Ancalomicrobiaceae</taxon>
        <taxon>Methyloraptor</taxon>
    </lineage>
</organism>